<gene>
    <name evidence="13" type="ORF">E4V82_15545</name>
</gene>
<evidence type="ECO:0000256" key="9">
    <source>
        <dbReference type="ARBA" id="ARBA00024867"/>
    </source>
</evidence>
<dbReference type="GO" id="GO:0003700">
    <property type="term" value="F:DNA-binding transcription factor activity"/>
    <property type="evidence" value="ECO:0007669"/>
    <property type="project" value="InterPro"/>
</dbReference>
<keyword evidence="3 11" id="KW-0597">Phosphoprotein</keyword>
<feature type="modified residue" description="4-aspartylphosphate" evidence="11">
    <location>
        <position position="54"/>
    </location>
</feature>
<evidence type="ECO:0000256" key="6">
    <source>
        <dbReference type="ARBA" id="ARBA00023125"/>
    </source>
</evidence>
<dbReference type="RefSeq" id="WP_152752985.1">
    <property type="nucleotide sequence ID" value="NZ_SPSE01000036.1"/>
</dbReference>
<keyword evidence="6 10" id="KW-0238">DNA-binding</keyword>
<comment type="subcellular location">
    <subcellularLocation>
        <location evidence="1 10">Cytoplasm</location>
    </subcellularLocation>
</comment>
<reference evidence="13 14" key="1">
    <citation type="journal article" date="2019" name="Lett. Appl. Microbiol.">
        <title>A case of 'blown pack' spoilage of vacuum-packaged pork likely associated with Clostridium estertheticum in Canada.</title>
        <authorList>
            <person name="Zhang P."/>
            <person name="Ward P."/>
            <person name="McMullen L.M."/>
            <person name="Yang X."/>
        </authorList>
    </citation>
    <scope>NUCLEOTIDE SEQUENCE [LARGE SCALE GENOMIC DNA]</scope>
    <source>
        <strain evidence="13 14">MA19</strain>
    </source>
</reference>
<keyword evidence="7 10" id="KW-0010">Activator</keyword>
<evidence type="ECO:0000256" key="3">
    <source>
        <dbReference type="ARBA" id="ARBA00022553"/>
    </source>
</evidence>
<dbReference type="Proteomes" id="UP000342249">
    <property type="component" value="Unassembled WGS sequence"/>
</dbReference>
<dbReference type="PANTHER" id="PTHR45526">
    <property type="entry name" value="TRANSCRIPTIONAL REGULATORY PROTEIN DPIA"/>
    <property type="match status" value="1"/>
</dbReference>
<accession>A0A5N7IRF2</accession>
<dbReference type="GO" id="GO:0000156">
    <property type="term" value="F:phosphorelay response regulator activity"/>
    <property type="evidence" value="ECO:0007669"/>
    <property type="project" value="TreeGrafter"/>
</dbReference>
<comment type="function">
    <text evidence="9">May play the central regulatory role in sporulation. It may be an element of the effector pathway responsible for the activation of sporulation genes in response to nutritional stress. Spo0A may act in concert with spo0H (a sigma factor) to control the expression of some genes that are critical to the sporulation process.</text>
</comment>
<comment type="caution">
    <text evidence="13">The sequence shown here is derived from an EMBL/GenBank/DDBJ whole genome shotgun (WGS) entry which is preliminary data.</text>
</comment>
<dbReference type="GO" id="GO:0005737">
    <property type="term" value="C:cytoplasm"/>
    <property type="evidence" value="ECO:0007669"/>
    <property type="project" value="UniProtKB-SubCell"/>
</dbReference>
<dbReference type="GO" id="GO:0003677">
    <property type="term" value="F:DNA binding"/>
    <property type="evidence" value="ECO:0007669"/>
    <property type="project" value="UniProtKB-KW"/>
</dbReference>
<evidence type="ECO:0000313" key="14">
    <source>
        <dbReference type="Proteomes" id="UP000342249"/>
    </source>
</evidence>
<dbReference type="SMART" id="SM00448">
    <property type="entry name" value="REC"/>
    <property type="match status" value="1"/>
</dbReference>
<dbReference type="AlphaFoldDB" id="A0A5N7IRF2"/>
<evidence type="ECO:0000256" key="1">
    <source>
        <dbReference type="ARBA" id="ARBA00004496"/>
    </source>
</evidence>
<name>A0A5N7IRF2_9CLOT</name>
<organism evidence="13 14">
    <name type="scientific">Clostridium estertheticum</name>
    <dbReference type="NCBI Taxonomy" id="238834"/>
    <lineage>
        <taxon>Bacteria</taxon>
        <taxon>Bacillati</taxon>
        <taxon>Bacillota</taxon>
        <taxon>Clostridia</taxon>
        <taxon>Eubacteriales</taxon>
        <taxon>Clostridiaceae</taxon>
        <taxon>Clostridium</taxon>
    </lineage>
</organism>
<keyword evidence="5 10" id="KW-0805">Transcription regulation</keyword>
<evidence type="ECO:0000313" key="13">
    <source>
        <dbReference type="EMBL" id="MPQ63520.1"/>
    </source>
</evidence>
<evidence type="ECO:0000256" key="5">
    <source>
        <dbReference type="ARBA" id="ARBA00023015"/>
    </source>
</evidence>
<dbReference type="InterPro" id="IPR001789">
    <property type="entry name" value="Sig_transdc_resp-reg_receiver"/>
</dbReference>
<dbReference type="PIRSF" id="PIRSF006171">
    <property type="entry name" value="RR_citrat_malat"/>
    <property type="match status" value="1"/>
</dbReference>
<dbReference type="EMBL" id="SPSF01000035">
    <property type="protein sequence ID" value="MPQ63520.1"/>
    <property type="molecule type" value="Genomic_DNA"/>
</dbReference>
<evidence type="ECO:0000256" key="8">
    <source>
        <dbReference type="ARBA" id="ARBA00023163"/>
    </source>
</evidence>
<proteinExistence type="predicted"/>
<keyword evidence="4 10" id="KW-0902">Two-component regulatory system</keyword>
<keyword evidence="2 10" id="KW-0963">Cytoplasm</keyword>
<dbReference type="InterPro" id="IPR024187">
    <property type="entry name" value="Sig_transdc_resp-reg_cit/mal"/>
</dbReference>
<evidence type="ECO:0000256" key="2">
    <source>
        <dbReference type="ARBA" id="ARBA00022490"/>
    </source>
</evidence>
<dbReference type="PANTHER" id="PTHR45526:SF1">
    <property type="entry name" value="TRANSCRIPTIONAL REGULATORY PROTEIN DCUR-RELATED"/>
    <property type="match status" value="1"/>
</dbReference>
<sequence>MIKVMIIEDDPMVRDINTKFLNRVEGFQLIKAASNLTDAQGFIKKHKLDLVLLDIYLPNENGIDFLKWLRTEEIEVEVILITADKTTERIQESFRYGARDYLIKPFTLERFKESLLKFKDRYYHLQKENIIEQSELDKYIISNRALAVEENNNSDLTKGLNRYTYDTIWQQVQRIGDNYTSPEELGEILGIARVTCRKYLEYMNKEGKIDMLIEYGKIGRPQHKYKVNHSI</sequence>
<dbReference type="Pfam" id="PF00072">
    <property type="entry name" value="Response_reg"/>
    <property type="match status" value="1"/>
</dbReference>
<keyword evidence="8 10" id="KW-0804">Transcription</keyword>
<evidence type="ECO:0000256" key="4">
    <source>
        <dbReference type="ARBA" id="ARBA00023012"/>
    </source>
</evidence>
<dbReference type="InterPro" id="IPR051271">
    <property type="entry name" value="2C-system_Tx_regulators"/>
</dbReference>
<evidence type="ECO:0000256" key="7">
    <source>
        <dbReference type="ARBA" id="ARBA00023159"/>
    </source>
</evidence>
<evidence type="ECO:0000256" key="10">
    <source>
        <dbReference type="PIRNR" id="PIRNR006171"/>
    </source>
</evidence>
<dbReference type="SUPFAM" id="SSF52172">
    <property type="entry name" value="CheY-like"/>
    <property type="match status" value="1"/>
</dbReference>
<protein>
    <recommendedName>
        <fullName evidence="10">Transcriptional regulatory protein</fullName>
    </recommendedName>
</protein>
<dbReference type="Gene3D" id="3.40.50.2300">
    <property type="match status" value="1"/>
</dbReference>
<evidence type="ECO:0000256" key="11">
    <source>
        <dbReference type="PROSITE-ProRule" id="PRU00169"/>
    </source>
</evidence>
<evidence type="ECO:0000259" key="12">
    <source>
        <dbReference type="PROSITE" id="PS50110"/>
    </source>
</evidence>
<dbReference type="InterPro" id="IPR011006">
    <property type="entry name" value="CheY-like_superfamily"/>
</dbReference>
<dbReference type="PROSITE" id="PS50110">
    <property type="entry name" value="RESPONSE_REGULATORY"/>
    <property type="match status" value="1"/>
</dbReference>
<feature type="domain" description="Response regulatory" evidence="12">
    <location>
        <begin position="3"/>
        <end position="119"/>
    </location>
</feature>